<reference evidence="3 4" key="1">
    <citation type="journal article" date="2013" name="PLoS Genet.">
        <title>Distinctive expansion of potential virulence genes in the genome of the oomycete fish pathogen Saprolegnia parasitica.</title>
        <authorList>
            <person name="Jiang R.H."/>
            <person name="de Bruijn I."/>
            <person name="Haas B.J."/>
            <person name="Belmonte R."/>
            <person name="Lobach L."/>
            <person name="Christie J."/>
            <person name="van den Ackerveken G."/>
            <person name="Bottin A."/>
            <person name="Bulone V."/>
            <person name="Diaz-Moreno S.M."/>
            <person name="Dumas B."/>
            <person name="Fan L."/>
            <person name="Gaulin E."/>
            <person name="Govers F."/>
            <person name="Grenville-Briggs L.J."/>
            <person name="Horner N.R."/>
            <person name="Levin J.Z."/>
            <person name="Mammella M."/>
            <person name="Meijer H.J."/>
            <person name="Morris P."/>
            <person name="Nusbaum C."/>
            <person name="Oome S."/>
            <person name="Phillips A.J."/>
            <person name="van Rooyen D."/>
            <person name="Rzeszutek E."/>
            <person name="Saraiva M."/>
            <person name="Secombes C.J."/>
            <person name="Seidl M.F."/>
            <person name="Snel B."/>
            <person name="Stassen J.H."/>
            <person name="Sykes S."/>
            <person name="Tripathy S."/>
            <person name="van den Berg H."/>
            <person name="Vega-Arreguin J.C."/>
            <person name="Wawra S."/>
            <person name="Young S.K."/>
            <person name="Zeng Q."/>
            <person name="Dieguez-Uribeondo J."/>
            <person name="Russ C."/>
            <person name="Tyler B.M."/>
            <person name="van West P."/>
        </authorList>
    </citation>
    <scope>NUCLEOTIDE SEQUENCE [LARGE SCALE GENOMIC DNA]</scope>
    <source>
        <strain evidence="3 4">CBS 223.65</strain>
    </source>
</reference>
<dbReference type="SMART" id="SM00338">
    <property type="entry name" value="BRLZ"/>
    <property type="match status" value="1"/>
</dbReference>
<sequence>MDLDRVLSAPSDAIELKRLRNQVHQQRYRQKKKRFVGQLEGQVVDLRATVDQLHRRWQRLQEELVVLSAPKLTSDGSARLVHTCYTVFKHGRATGAAGLEQVAFLRSVMAPDLAFMDNKVDGLAKLVQQCDVYSWVFPAMQLTELHVEAPIMADDQEVVHAHLTLQLRLSPTAIETIYPALPPADAAVLTGRDLLVPISVHFYIDAATGQVRTLTTHADIVVAAFKLLGDLRSSIAALERSPLRPNAELNVMQV</sequence>
<evidence type="ECO:0000313" key="3">
    <source>
        <dbReference type="EMBL" id="KDO31268.1"/>
    </source>
</evidence>
<evidence type="ECO:0000256" key="1">
    <source>
        <dbReference type="SAM" id="Coils"/>
    </source>
</evidence>
<organism evidence="3 4">
    <name type="scientific">Saprolegnia parasitica (strain CBS 223.65)</name>
    <dbReference type="NCBI Taxonomy" id="695850"/>
    <lineage>
        <taxon>Eukaryota</taxon>
        <taxon>Sar</taxon>
        <taxon>Stramenopiles</taxon>
        <taxon>Oomycota</taxon>
        <taxon>Saprolegniomycetes</taxon>
        <taxon>Saprolegniales</taxon>
        <taxon>Saprolegniaceae</taxon>
        <taxon>Saprolegnia</taxon>
    </lineage>
</organism>
<protein>
    <recommendedName>
        <fullName evidence="2">BZIP domain-containing protein</fullName>
    </recommendedName>
</protein>
<dbReference type="Proteomes" id="UP000030745">
    <property type="component" value="Unassembled WGS sequence"/>
</dbReference>
<proteinExistence type="predicted"/>
<feature type="domain" description="BZIP" evidence="2">
    <location>
        <begin position="9"/>
        <end position="73"/>
    </location>
</feature>
<dbReference type="OrthoDB" id="99097at2759"/>
<dbReference type="GO" id="GO:0003700">
    <property type="term" value="F:DNA-binding transcription factor activity"/>
    <property type="evidence" value="ECO:0007669"/>
    <property type="project" value="InterPro"/>
</dbReference>
<dbReference type="VEuPathDB" id="FungiDB:SPRG_03883"/>
<name>A0A067CL95_SAPPC</name>
<dbReference type="InterPro" id="IPR046347">
    <property type="entry name" value="bZIP_sf"/>
</dbReference>
<gene>
    <name evidence="3" type="ORF">SPRG_03883</name>
</gene>
<dbReference type="OMA" id="VEEEXSS"/>
<dbReference type="EMBL" id="KK583198">
    <property type="protein sequence ID" value="KDO31268.1"/>
    <property type="molecule type" value="Genomic_DNA"/>
</dbReference>
<dbReference type="Gene3D" id="1.20.5.170">
    <property type="match status" value="1"/>
</dbReference>
<dbReference type="AlphaFoldDB" id="A0A067CL95"/>
<accession>A0A067CL95</accession>
<dbReference type="RefSeq" id="XP_012197867.1">
    <property type="nucleotide sequence ID" value="XM_012342477.1"/>
</dbReference>
<dbReference type="GeneID" id="24126360"/>
<evidence type="ECO:0000259" key="2">
    <source>
        <dbReference type="SMART" id="SM00338"/>
    </source>
</evidence>
<dbReference type="SUPFAM" id="SSF57959">
    <property type="entry name" value="Leucine zipper domain"/>
    <property type="match status" value="1"/>
</dbReference>
<evidence type="ECO:0000313" key="4">
    <source>
        <dbReference type="Proteomes" id="UP000030745"/>
    </source>
</evidence>
<keyword evidence="1" id="KW-0175">Coiled coil</keyword>
<feature type="coiled-coil region" evidence="1">
    <location>
        <begin position="36"/>
        <end position="63"/>
    </location>
</feature>
<dbReference type="CDD" id="cd14686">
    <property type="entry name" value="bZIP"/>
    <property type="match status" value="1"/>
</dbReference>
<dbReference type="InterPro" id="IPR004827">
    <property type="entry name" value="bZIP"/>
</dbReference>
<keyword evidence="4" id="KW-1185">Reference proteome</keyword>
<dbReference type="KEGG" id="spar:SPRG_03883"/>